<evidence type="ECO:0000256" key="2">
    <source>
        <dbReference type="ARBA" id="ARBA00022448"/>
    </source>
</evidence>
<dbReference type="EMBL" id="SWKV01000010">
    <property type="protein sequence ID" value="KAF3044134.1"/>
    <property type="molecule type" value="Genomic_DNA"/>
</dbReference>
<feature type="transmembrane region" description="Helical" evidence="10">
    <location>
        <begin position="348"/>
        <end position="368"/>
    </location>
</feature>
<feature type="compositionally biased region" description="Basic residues" evidence="9">
    <location>
        <begin position="29"/>
        <end position="39"/>
    </location>
</feature>
<evidence type="ECO:0000313" key="14">
    <source>
        <dbReference type="Proteomes" id="UP000758155"/>
    </source>
</evidence>
<evidence type="ECO:0000256" key="10">
    <source>
        <dbReference type="SAM" id="Phobius"/>
    </source>
</evidence>
<dbReference type="Proteomes" id="UP000758155">
    <property type="component" value="Unassembled WGS sequence"/>
</dbReference>
<feature type="transmembrane region" description="Helical" evidence="10">
    <location>
        <begin position="270"/>
        <end position="291"/>
    </location>
</feature>
<feature type="transmembrane region" description="Helical" evidence="10">
    <location>
        <begin position="498"/>
        <end position="519"/>
    </location>
</feature>
<evidence type="ECO:0000256" key="7">
    <source>
        <dbReference type="ARBA" id="ARBA00023065"/>
    </source>
</evidence>
<reference evidence="13" key="1">
    <citation type="submission" date="2019-04" db="EMBL/GenBank/DDBJ databases">
        <title>Sequencing of skin fungus with MAO and IRED activity.</title>
        <authorList>
            <person name="Marsaioli A.J."/>
            <person name="Bonatto J.M.C."/>
            <person name="Reis Junior O."/>
        </authorList>
    </citation>
    <scope>NUCLEOTIDE SEQUENCE</scope>
    <source>
        <strain evidence="13">28M1</strain>
    </source>
</reference>
<evidence type="ECO:0000256" key="9">
    <source>
        <dbReference type="SAM" id="MobiDB-lite"/>
    </source>
</evidence>
<dbReference type="InterPro" id="IPR053952">
    <property type="entry name" value="K_trans_C"/>
</dbReference>
<name>A0A9P5C350_9PLEO</name>
<dbReference type="InterPro" id="IPR003855">
    <property type="entry name" value="K+_transporter"/>
</dbReference>
<protein>
    <recommendedName>
        <fullName evidence="15">Potassium transporter</fullName>
    </recommendedName>
</protein>
<feature type="transmembrane region" description="Helical" evidence="10">
    <location>
        <begin position="525"/>
        <end position="543"/>
    </location>
</feature>
<dbReference type="GO" id="GO:0015079">
    <property type="term" value="F:potassium ion transmembrane transporter activity"/>
    <property type="evidence" value="ECO:0007669"/>
    <property type="project" value="InterPro"/>
</dbReference>
<evidence type="ECO:0000259" key="11">
    <source>
        <dbReference type="Pfam" id="PF02705"/>
    </source>
</evidence>
<feature type="transmembrane region" description="Helical" evidence="10">
    <location>
        <begin position="81"/>
        <end position="103"/>
    </location>
</feature>
<feature type="domain" description="K+ potassium transporter integral membrane" evidence="11">
    <location>
        <begin position="85"/>
        <end position="566"/>
    </location>
</feature>
<dbReference type="OrthoDB" id="504708at2759"/>
<proteinExistence type="predicted"/>
<feature type="transmembrane region" description="Helical" evidence="10">
    <location>
        <begin position="469"/>
        <end position="491"/>
    </location>
</feature>
<gene>
    <name evidence="13" type="ORF">E8E12_010245</name>
</gene>
<keyword evidence="4 10" id="KW-0812">Transmembrane</keyword>
<evidence type="ECO:0000256" key="6">
    <source>
        <dbReference type="ARBA" id="ARBA00022989"/>
    </source>
</evidence>
<dbReference type="PANTHER" id="PTHR30540:SF83">
    <property type="entry name" value="K+ POTASSIUM TRANSPORTER"/>
    <property type="match status" value="1"/>
</dbReference>
<accession>A0A9P5C350</accession>
<feature type="transmembrane region" description="Helical" evidence="10">
    <location>
        <begin position="240"/>
        <end position="258"/>
    </location>
</feature>
<feature type="transmembrane region" description="Helical" evidence="10">
    <location>
        <begin position="436"/>
        <end position="457"/>
    </location>
</feature>
<evidence type="ECO:0000259" key="12">
    <source>
        <dbReference type="Pfam" id="PF22776"/>
    </source>
</evidence>
<feature type="transmembrane region" description="Helical" evidence="10">
    <location>
        <begin position="198"/>
        <end position="220"/>
    </location>
</feature>
<dbReference type="Pfam" id="PF02705">
    <property type="entry name" value="K_trans"/>
    <property type="match status" value="1"/>
</dbReference>
<feature type="transmembrane region" description="Helical" evidence="10">
    <location>
        <begin position="123"/>
        <end position="141"/>
    </location>
</feature>
<dbReference type="NCBIfam" id="TIGR00794">
    <property type="entry name" value="kup"/>
    <property type="match status" value="1"/>
</dbReference>
<evidence type="ECO:0008006" key="15">
    <source>
        <dbReference type="Google" id="ProtNLM"/>
    </source>
</evidence>
<evidence type="ECO:0000256" key="3">
    <source>
        <dbReference type="ARBA" id="ARBA00022538"/>
    </source>
</evidence>
<evidence type="ECO:0000256" key="8">
    <source>
        <dbReference type="ARBA" id="ARBA00023136"/>
    </source>
</evidence>
<keyword evidence="8 10" id="KW-0472">Membrane</keyword>
<feature type="region of interest" description="Disordered" evidence="9">
    <location>
        <begin position="1"/>
        <end position="70"/>
    </location>
</feature>
<evidence type="ECO:0000256" key="5">
    <source>
        <dbReference type="ARBA" id="ARBA00022958"/>
    </source>
</evidence>
<keyword evidence="6 10" id="KW-1133">Transmembrane helix</keyword>
<organism evidence="13 14">
    <name type="scientific">Didymella heteroderae</name>
    <dbReference type="NCBI Taxonomy" id="1769908"/>
    <lineage>
        <taxon>Eukaryota</taxon>
        <taxon>Fungi</taxon>
        <taxon>Dikarya</taxon>
        <taxon>Ascomycota</taxon>
        <taxon>Pezizomycotina</taxon>
        <taxon>Dothideomycetes</taxon>
        <taxon>Pleosporomycetidae</taxon>
        <taxon>Pleosporales</taxon>
        <taxon>Pleosporineae</taxon>
        <taxon>Didymellaceae</taxon>
        <taxon>Didymella</taxon>
    </lineage>
</organism>
<keyword evidence="7" id="KW-0406">Ion transport</keyword>
<keyword evidence="3" id="KW-0633">Potassium transport</keyword>
<keyword evidence="14" id="KW-1185">Reference proteome</keyword>
<feature type="region of interest" description="Disordered" evidence="9">
    <location>
        <begin position="683"/>
        <end position="735"/>
    </location>
</feature>
<dbReference type="AlphaFoldDB" id="A0A9P5C350"/>
<dbReference type="InterPro" id="IPR053951">
    <property type="entry name" value="K_trans_N"/>
</dbReference>
<feature type="compositionally biased region" description="Polar residues" evidence="9">
    <location>
        <begin position="1"/>
        <end position="18"/>
    </location>
</feature>
<feature type="transmembrane region" description="Helical" evidence="10">
    <location>
        <begin position="388"/>
        <end position="415"/>
    </location>
</feature>
<evidence type="ECO:0000256" key="4">
    <source>
        <dbReference type="ARBA" id="ARBA00022692"/>
    </source>
</evidence>
<dbReference type="Pfam" id="PF22776">
    <property type="entry name" value="K_trans_C"/>
    <property type="match status" value="1"/>
</dbReference>
<feature type="domain" description="K+ potassium transporter C-terminal" evidence="12">
    <location>
        <begin position="589"/>
        <end position="821"/>
    </location>
</feature>
<comment type="caution">
    <text evidence="13">The sequence shown here is derived from an EMBL/GenBank/DDBJ whole genome shotgun (WGS) entry which is preliminary data.</text>
</comment>
<keyword evidence="2" id="KW-0813">Transport</keyword>
<feature type="transmembrane region" description="Helical" evidence="10">
    <location>
        <begin position="321"/>
        <end position="341"/>
    </location>
</feature>
<evidence type="ECO:0000313" key="13">
    <source>
        <dbReference type="EMBL" id="KAF3044134.1"/>
    </source>
</evidence>
<feature type="compositionally biased region" description="Polar residues" evidence="9">
    <location>
        <begin position="703"/>
        <end position="719"/>
    </location>
</feature>
<dbReference type="PANTHER" id="PTHR30540">
    <property type="entry name" value="OSMOTIC STRESS POTASSIUM TRANSPORTER"/>
    <property type="match status" value="1"/>
</dbReference>
<dbReference type="GO" id="GO:0016020">
    <property type="term" value="C:membrane"/>
    <property type="evidence" value="ECO:0007669"/>
    <property type="project" value="UniProtKB-SubCell"/>
</dbReference>
<evidence type="ECO:0000256" key="1">
    <source>
        <dbReference type="ARBA" id="ARBA00004141"/>
    </source>
</evidence>
<keyword evidence="5" id="KW-0630">Potassium</keyword>
<comment type="subcellular location">
    <subcellularLocation>
        <location evidence="1">Membrane</location>
        <topology evidence="1">Multi-pass membrane protein</topology>
    </subcellularLocation>
</comment>
<sequence length="822" mass="91410">MTTANEASDTSSRPSKSKPSIDAGEGAALRKRSRSRGLRRTSSTEIDIEKSIELEPPEDEDPQLRDPGGYKGRQAFSVSQLLIFAYESVGVIYGDIGTSPLYVFSSTFYSPPSRADIRGALSLIIWSLTVIVTLKYVLIVLRADNDGEGGTFSTYSLLSRYANISNSDPRDAARARKSRVLFSRSQKHVRSTIEQSAFFRYLLQAIGVFAVSMAIADGVLTPAQSVLGAVQGLNEINRDISKSTIIGVTCTILVLLFLAQPFVNNRFSKVFSPIVIIWLALNSAFGMYNLARHDHGMLQAFNPYYAFDYLIRNKHRGWRSLGGILLCFTGVEVLFAGIGAFSRQAIQVSWIGFVYPSLLLTYIGQAAFIAERPEAYADPFYNCAPPGWLIPSFIIAVCAAVVASQCIITATFHLLSQLMKLSYFPQIQVKHTSKTYYGNFYVPIVNWLLMIGAVLVAAIYNNTASLGDAYGVCVMFVTFFDTILVTLIAILVWRIKPYYIVVPLVAILCIDGTYLSSALAKVPDGGWFTILLSCLLACIFILWRFGKEQQWASEAEDRFQTTYFVKTNDEGKLQLTEQFGGRQLSSMGGVGIFFDKEGDTTPIVFSQFIRKLVTAPEVMIFFHLRPQEKPTVPEDERYQITRLAIPNCYRLVVDHGYKDEVFTPDLTALIYEKVRDHIVTRAADRKRESATAAGAKQRRSSGILKNSANSGELSATQTDVSEKEDQNSLTVERARKRSRQISSTSIMTGSTTARLDALDRAFKDEVLYIIGKEQMRVKEGTNIARSVLLKAFIVLRDNTRAKVQSLSVPIDKVIEVGFVKEV</sequence>